<dbReference type="InterPro" id="IPR013154">
    <property type="entry name" value="ADH-like_N"/>
</dbReference>
<dbReference type="SUPFAM" id="SSF51735">
    <property type="entry name" value="NAD(P)-binding Rossmann-fold domains"/>
    <property type="match status" value="1"/>
</dbReference>
<name>A0ABN2HA02_9ACTN</name>
<protein>
    <submittedName>
        <fullName evidence="3">NADPH:quinone oxidoreductase family protein</fullName>
    </submittedName>
</protein>
<dbReference type="EMBL" id="BAAANY010000012">
    <property type="protein sequence ID" value="GAA1684361.1"/>
    <property type="molecule type" value="Genomic_DNA"/>
</dbReference>
<dbReference type="InterPro" id="IPR002364">
    <property type="entry name" value="Quin_OxRdtase/zeta-crystal_CS"/>
</dbReference>
<comment type="caution">
    <text evidence="3">The sequence shown here is derived from an EMBL/GenBank/DDBJ whole genome shotgun (WGS) entry which is preliminary data.</text>
</comment>
<dbReference type="InterPro" id="IPR013149">
    <property type="entry name" value="ADH-like_C"/>
</dbReference>
<dbReference type="Gene3D" id="3.90.180.10">
    <property type="entry name" value="Medium-chain alcohol dehydrogenases, catalytic domain"/>
    <property type="match status" value="1"/>
</dbReference>
<dbReference type="InterPro" id="IPR036291">
    <property type="entry name" value="NAD(P)-bd_dom_sf"/>
</dbReference>
<dbReference type="PROSITE" id="PS01162">
    <property type="entry name" value="QOR_ZETA_CRYSTAL"/>
    <property type="match status" value="1"/>
</dbReference>
<dbReference type="SUPFAM" id="SSF50129">
    <property type="entry name" value="GroES-like"/>
    <property type="match status" value="1"/>
</dbReference>
<feature type="domain" description="Enoyl reductase (ER)" evidence="2">
    <location>
        <begin position="57"/>
        <end position="365"/>
    </location>
</feature>
<reference evidence="3 4" key="1">
    <citation type="journal article" date="2019" name="Int. J. Syst. Evol. Microbiol.">
        <title>The Global Catalogue of Microorganisms (GCM) 10K type strain sequencing project: providing services to taxonomists for standard genome sequencing and annotation.</title>
        <authorList>
            <consortium name="The Broad Institute Genomics Platform"/>
            <consortium name="The Broad Institute Genome Sequencing Center for Infectious Disease"/>
            <person name="Wu L."/>
            <person name="Ma J."/>
        </authorList>
    </citation>
    <scope>NUCLEOTIDE SEQUENCE [LARGE SCALE GENOMIC DNA]</scope>
    <source>
        <strain evidence="3 4">JCM 14718</strain>
    </source>
</reference>
<evidence type="ECO:0000259" key="2">
    <source>
        <dbReference type="SMART" id="SM00829"/>
    </source>
</evidence>
<evidence type="ECO:0000313" key="4">
    <source>
        <dbReference type="Proteomes" id="UP001500618"/>
    </source>
</evidence>
<keyword evidence="4" id="KW-1185">Reference proteome</keyword>
<dbReference type="Pfam" id="PF00107">
    <property type="entry name" value="ADH_zinc_N"/>
    <property type="match status" value="1"/>
</dbReference>
<feature type="region of interest" description="Disordered" evidence="1">
    <location>
        <begin position="1"/>
        <end position="37"/>
    </location>
</feature>
<dbReference type="Pfam" id="PF08240">
    <property type="entry name" value="ADH_N"/>
    <property type="match status" value="1"/>
</dbReference>
<evidence type="ECO:0000313" key="3">
    <source>
        <dbReference type="EMBL" id="GAA1684361.1"/>
    </source>
</evidence>
<dbReference type="PANTHER" id="PTHR43677">
    <property type="entry name" value="SHORT-CHAIN DEHYDROGENASE/REDUCTASE"/>
    <property type="match status" value="1"/>
</dbReference>
<organism evidence="3 4">
    <name type="scientific">Fodinicola feengrottensis</name>
    <dbReference type="NCBI Taxonomy" id="435914"/>
    <lineage>
        <taxon>Bacteria</taxon>
        <taxon>Bacillati</taxon>
        <taxon>Actinomycetota</taxon>
        <taxon>Actinomycetes</taxon>
        <taxon>Mycobacteriales</taxon>
        <taxon>Fodinicola</taxon>
    </lineage>
</organism>
<dbReference type="Gene3D" id="3.40.50.720">
    <property type="entry name" value="NAD(P)-binding Rossmann-like Domain"/>
    <property type="match status" value="1"/>
</dbReference>
<dbReference type="Proteomes" id="UP001500618">
    <property type="component" value="Unassembled WGS sequence"/>
</dbReference>
<dbReference type="InterPro" id="IPR020843">
    <property type="entry name" value="ER"/>
</dbReference>
<dbReference type="PANTHER" id="PTHR43677:SF4">
    <property type="entry name" value="QUINONE OXIDOREDUCTASE-LIKE PROTEIN 2"/>
    <property type="match status" value="1"/>
</dbReference>
<proteinExistence type="predicted"/>
<gene>
    <name evidence="3" type="ORF">GCM10009765_37200</name>
</gene>
<evidence type="ECO:0000256" key="1">
    <source>
        <dbReference type="SAM" id="MobiDB-lite"/>
    </source>
</evidence>
<dbReference type="InterPro" id="IPR011032">
    <property type="entry name" value="GroES-like_sf"/>
</dbReference>
<dbReference type="SMART" id="SM00829">
    <property type="entry name" value="PKS_ER"/>
    <property type="match status" value="1"/>
</dbReference>
<accession>A0ABN2HA02</accession>
<dbReference type="InterPro" id="IPR051397">
    <property type="entry name" value="Zn-ADH-like_protein"/>
</dbReference>
<dbReference type="CDD" id="cd08241">
    <property type="entry name" value="QOR1"/>
    <property type="match status" value="1"/>
</dbReference>
<sequence length="368" mass="38329">MSAGYTKGSKTAARPYRPTGRYGNGGGGTYGEPQDDGDRWERRMRAWQVQELGEPAKVLKLVEVDDPTPAAGQLLVKPLAAAVNFPDALMCRGLYQVKPPLPFTIGQEMCGEVLEVGEGVTGFKPGDRVLGGAPGAFADLTLTGAIAAFPAPASLTDAEASALFIGYQTGWFALHRRANLQPGETLLVHAAAGGVGSAAVQLGKAAGARVIGVVGGEAKADFARQLGADLVIDRKKEDVIAAVKAATDGKGVDVVYDPVGGDAYQQSTKVIAFEGRILVIGFASGTIPTPGINHALIKNYSIVGLHWGLYTQRAPQLVAECHAELTKLADAGAIKPLITEQIPFTEVPDAVQRLADGKTVGRLAVVPA</sequence>